<dbReference type="PANTHER" id="PTHR43226">
    <property type="entry name" value="XAA-PRO AMINOPEPTIDASE 3"/>
    <property type="match status" value="1"/>
</dbReference>
<gene>
    <name evidence="13" type="ORF">GWO12_10130</name>
</gene>
<keyword evidence="6 10" id="KW-0479">Metal-binding</keyword>
<evidence type="ECO:0000256" key="8">
    <source>
        <dbReference type="ARBA" id="ARBA00023049"/>
    </source>
</evidence>
<comment type="catalytic activity">
    <reaction evidence="1">
        <text>Release of any N-terminal amino acid, including proline, that is linked to proline, even from a dipeptide or tripeptide.</text>
        <dbReference type="EC" id="3.4.11.9"/>
    </reaction>
</comment>
<dbReference type="Pfam" id="PF05195">
    <property type="entry name" value="AMP_N"/>
    <property type="match status" value="1"/>
</dbReference>
<evidence type="ECO:0000256" key="3">
    <source>
        <dbReference type="ARBA" id="ARBA00008766"/>
    </source>
</evidence>
<dbReference type="SUPFAM" id="SSF53092">
    <property type="entry name" value="Creatinase/prolidase N-terminal domain"/>
    <property type="match status" value="1"/>
</dbReference>
<feature type="chain" id="PRO_5042136355" description="Xaa-Pro aminopeptidase" evidence="11">
    <location>
        <begin position="20"/>
        <end position="460"/>
    </location>
</feature>
<evidence type="ECO:0000256" key="2">
    <source>
        <dbReference type="ARBA" id="ARBA00001936"/>
    </source>
</evidence>
<evidence type="ECO:0000256" key="5">
    <source>
        <dbReference type="ARBA" id="ARBA00022670"/>
    </source>
</evidence>
<reference evidence="13 14" key="1">
    <citation type="submission" date="2020-01" db="EMBL/GenBank/DDBJ databases">
        <title>Genomes assembled from Gulf of Kutch pelagic sediment metagenomes.</title>
        <authorList>
            <person name="Chandrashekar M."/>
            <person name="Mahajan M.S."/>
            <person name="Dave K.J."/>
            <person name="Vatsa P."/>
            <person name="Nathani N.M."/>
        </authorList>
    </citation>
    <scope>NUCLEOTIDE SEQUENCE [LARGE SCALE GENOMIC DNA]</scope>
    <source>
        <strain evidence="13">KS3-K002</strain>
    </source>
</reference>
<comment type="caution">
    <text evidence="13">The sequence shown here is derived from an EMBL/GenBank/DDBJ whole genome shotgun (WGS) entry which is preliminary data.</text>
</comment>
<dbReference type="PROSITE" id="PS00491">
    <property type="entry name" value="PROLINE_PEPTIDASE"/>
    <property type="match status" value="1"/>
</dbReference>
<accession>A0AAE4Z9D6</accession>
<evidence type="ECO:0000256" key="4">
    <source>
        <dbReference type="ARBA" id="ARBA00012574"/>
    </source>
</evidence>
<feature type="signal peptide" evidence="11">
    <location>
        <begin position="1"/>
        <end position="19"/>
    </location>
</feature>
<comment type="cofactor">
    <cofactor evidence="2">
        <name>Mn(2+)</name>
        <dbReference type="ChEBI" id="CHEBI:29035"/>
    </cofactor>
</comment>
<dbReference type="SMART" id="SM01011">
    <property type="entry name" value="AMP_N"/>
    <property type="match status" value="1"/>
</dbReference>
<sequence>MLRAIPILISLGLALVAFAPNAGGAGVVDARPVYAGAGPDTAAVPARILEQRRAALLALMEPGIAIVRSADPRADWSHPQDARFRQNNDFYYLTGLETPGSWLVLFKRERGPDRELLYLPKRDPAEERWSGSRPGVGDETARRTGVEAVRPAAEFGSDILAPLGAPGSFSDYARLYVPLGGDPSLPRDVVDAAVAGRRSIVDLGVPLAELRVRKDSVELARLRRAVDITVEAHRAALQTVRPGVYEYELEARIEYVFRSMGAHRLGFPSIVGSGPNSVVLHYDRNRRRMEAGELVVVDVGAEYSYYTADITRTYPVSGKFTPRQRKIYELVLATQQTAIDSVRPGITLWRLSQIARSYMREHSDGLCGDLSCDRYFIHGLSHWLGMDVHDVGDYTAPLVPGMVITVEPGIYLPDEELGVRIEDDVLVTEKGHVVLSEGAPKTVAEIESLTKHDACECPAP</sequence>
<dbReference type="InterPro" id="IPR001131">
    <property type="entry name" value="Peptidase_M24B_aminopep-P_CS"/>
</dbReference>
<evidence type="ECO:0000256" key="11">
    <source>
        <dbReference type="SAM" id="SignalP"/>
    </source>
</evidence>
<name>A0AAE4Z9D6_9BACT</name>
<dbReference type="InterPro" id="IPR036005">
    <property type="entry name" value="Creatinase/aminopeptidase-like"/>
</dbReference>
<dbReference type="GO" id="GO:0006508">
    <property type="term" value="P:proteolysis"/>
    <property type="evidence" value="ECO:0007669"/>
    <property type="project" value="UniProtKB-KW"/>
</dbReference>
<dbReference type="Proteomes" id="UP000702544">
    <property type="component" value="Unassembled WGS sequence"/>
</dbReference>
<evidence type="ECO:0000256" key="10">
    <source>
        <dbReference type="RuleBase" id="RU000590"/>
    </source>
</evidence>
<organism evidence="13 14">
    <name type="scientific">Candidatus Kutchimonas denitrificans</name>
    <dbReference type="NCBI Taxonomy" id="3056748"/>
    <lineage>
        <taxon>Bacteria</taxon>
        <taxon>Pseudomonadati</taxon>
        <taxon>Gemmatimonadota</taxon>
        <taxon>Gemmatimonadia</taxon>
        <taxon>Candidatus Palauibacterales</taxon>
        <taxon>Candidatus Palauibacteraceae</taxon>
        <taxon>Candidatus Kutchimonas</taxon>
    </lineage>
</organism>
<keyword evidence="7" id="KW-0378">Hydrolase</keyword>
<dbReference type="InterPro" id="IPR029149">
    <property type="entry name" value="Creatin/AminoP/Spt16_N"/>
</dbReference>
<proteinExistence type="inferred from homology"/>
<dbReference type="EMBL" id="JAACAK010000083">
    <property type="protein sequence ID" value="NIR75448.1"/>
    <property type="molecule type" value="Genomic_DNA"/>
</dbReference>
<evidence type="ECO:0000313" key="14">
    <source>
        <dbReference type="Proteomes" id="UP000702544"/>
    </source>
</evidence>
<dbReference type="EC" id="3.4.11.9" evidence="4"/>
<evidence type="ECO:0000313" key="13">
    <source>
        <dbReference type="EMBL" id="NIR75448.1"/>
    </source>
</evidence>
<dbReference type="SUPFAM" id="SSF55920">
    <property type="entry name" value="Creatinase/aminopeptidase"/>
    <property type="match status" value="1"/>
</dbReference>
<dbReference type="AlphaFoldDB" id="A0AAE4Z9D6"/>
<dbReference type="GO" id="GO:0070006">
    <property type="term" value="F:metalloaminopeptidase activity"/>
    <property type="evidence" value="ECO:0007669"/>
    <property type="project" value="InterPro"/>
</dbReference>
<evidence type="ECO:0000256" key="9">
    <source>
        <dbReference type="ARBA" id="ARBA00023211"/>
    </source>
</evidence>
<evidence type="ECO:0000256" key="7">
    <source>
        <dbReference type="ARBA" id="ARBA00022801"/>
    </source>
</evidence>
<evidence type="ECO:0000256" key="1">
    <source>
        <dbReference type="ARBA" id="ARBA00001424"/>
    </source>
</evidence>
<dbReference type="InterPro" id="IPR052433">
    <property type="entry name" value="X-Pro_dipept-like"/>
</dbReference>
<dbReference type="Pfam" id="PF00557">
    <property type="entry name" value="Peptidase_M24"/>
    <property type="match status" value="1"/>
</dbReference>
<dbReference type="Gene3D" id="3.90.230.10">
    <property type="entry name" value="Creatinase/methionine aminopeptidase superfamily"/>
    <property type="match status" value="1"/>
</dbReference>
<comment type="similarity">
    <text evidence="3 10">Belongs to the peptidase M24B family.</text>
</comment>
<dbReference type="GO" id="GO:0030145">
    <property type="term" value="F:manganese ion binding"/>
    <property type="evidence" value="ECO:0007669"/>
    <property type="project" value="InterPro"/>
</dbReference>
<dbReference type="CDD" id="cd01087">
    <property type="entry name" value="Prolidase"/>
    <property type="match status" value="1"/>
</dbReference>
<dbReference type="PANTHER" id="PTHR43226:SF4">
    <property type="entry name" value="XAA-PRO AMINOPEPTIDASE 3"/>
    <property type="match status" value="1"/>
</dbReference>
<dbReference type="InterPro" id="IPR007865">
    <property type="entry name" value="Aminopep_P_N"/>
</dbReference>
<dbReference type="Gene3D" id="3.40.350.10">
    <property type="entry name" value="Creatinase/prolidase N-terminal domain"/>
    <property type="match status" value="1"/>
</dbReference>
<keyword evidence="11" id="KW-0732">Signal</keyword>
<keyword evidence="5" id="KW-0645">Protease</keyword>
<dbReference type="InterPro" id="IPR000994">
    <property type="entry name" value="Pept_M24"/>
</dbReference>
<evidence type="ECO:0000256" key="6">
    <source>
        <dbReference type="ARBA" id="ARBA00022723"/>
    </source>
</evidence>
<protein>
    <recommendedName>
        <fullName evidence="4">Xaa-Pro aminopeptidase</fullName>
        <ecNumber evidence="4">3.4.11.9</ecNumber>
    </recommendedName>
</protein>
<evidence type="ECO:0000259" key="12">
    <source>
        <dbReference type="SMART" id="SM01011"/>
    </source>
</evidence>
<feature type="domain" description="Aminopeptidase P N-terminal" evidence="12">
    <location>
        <begin position="44"/>
        <end position="186"/>
    </location>
</feature>
<keyword evidence="8" id="KW-0482">Metalloprotease</keyword>
<keyword evidence="9" id="KW-0464">Manganese</keyword>